<keyword evidence="4" id="KW-1185">Reference proteome</keyword>
<feature type="signal peptide" evidence="1">
    <location>
        <begin position="1"/>
        <end position="23"/>
    </location>
</feature>
<dbReference type="AlphaFoldDB" id="A0A6P2D7H2"/>
<dbReference type="InterPro" id="IPR012334">
    <property type="entry name" value="Pectin_lyas_fold"/>
</dbReference>
<sequence>MRVLLTIPVPLLLLLISLSPLTADPPAAKEPSAVKEIVVTKDITLDKGATLNARLVVTASHVTIDGNGATLVGGGEVGNPKSLEGGGIAVRIEGATNVTIKNLKAKGFATGLRATEATALRVEGCDFSDNYHNMAHGWGELPARGGIVLTRVSHSTFTKNRANRVWDGLHLTDCDDNLVSDNDFSHCSNVCAKLWHSSRNRFLNNNLSYGIRIDRAKGEVHARDSTGVLIETGADDNYWYRNDVTHGGDGIFIRVLNGWVSRGNVFVENDTSYANNNCIESWSPGNTYIRNKANHGSYGFWLGGSDHTRLIGNEAAHNGLATGYHHAPEPGFKHGGIVCVNGPGSRFVLDGNHVHHNGGGGIVFRGDLGSKGKDWRIRHWVVQNNRSHDNEWGVYGQYATDVYLANNAFEKNAKGNFFEDVADLREVRGDPAVTRAPSAHLEGPTRAVAGKPVRFSAAASRDPAGGKLGFRWDLAGRIKSGAAIEHTFAEPGVYRVGLTVDNGTLADIGFRDVVVSAAGEEEIGTEGDSGNWGYEFAGDPEKKGRMHFADDGDAVAGGFALRLRPDPYPGAYATAVYPKAKDATWDWSAKTELRVWVKYRNPNLPGWQDVGPVVTLFGPEGKRVIKPKGRNLLSGGESEARWSWQRLRIPLTATNGWEITDEGKFAPNQVKAIGIGMDSFGGDPFTLWLDGLAVR</sequence>
<evidence type="ECO:0000259" key="2">
    <source>
        <dbReference type="PROSITE" id="PS50093"/>
    </source>
</evidence>
<dbReference type="Proteomes" id="UP000464178">
    <property type="component" value="Chromosome"/>
</dbReference>
<dbReference type="NCBIfam" id="TIGR03804">
    <property type="entry name" value="para_beta_helix"/>
    <property type="match status" value="2"/>
</dbReference>
<feature type="domain" description="PKD" evidence="2">
    <location>
        <begin position="436"/>
        <end position="502"/>
    </location>
</feature>
<dbReference type="SUPFAM" id="SSF51126">
    <property type="entry name" value="Pectin lyase-like"/>
    <property type="match status" value="2"/>
</dbReference>
<dbReference type="InterPro" id="IPR039448">
    <property type="entry name" value="Beta_helix"/>
</dbReference>
<name>A0A6P2D7H2_9BACT</name>
<dbReference type="RefSeq" id="WP_162670623.1">
    <property type="nucleotide sequence ID" value="NZ_LR593886.1"/>
</dbReference>
<dbReference type="InterPro" id="IPR006626">
    <property type="entry name" value="PbH1"/>
</dbReference>
<dbReference type="InterPro" id="IPR011050">
    <property type="entry name" value="Pectin_lyase_fold/virulence"/>
</dbReference>
<dbReference type="InterPro" id="IPR000601">
    <property type="entry name" value="PKD_dom"/>
</dbReference>
<dbReference type="SMART" id="SM00710">
    <property type="entry name" value="PbH1"/>
    <property type="match status" value="11"/>
</dbReference>
<evidence type="ECO:0000313" key="4">
    <source>
        <dbReference type="Proteomes" id="UP000464178"/>
    </source>
</evidence>
<dbReference type="KEGG" id="gms:SOIL9_13890"/>
<dbReference type="EMBL" id="LR593886">
    <property type="protein sequence ID" value="VTR96325.1"/>
    <property type="molecule type" value="Genomic_DNA"/>
</dbReference>
<dbReference type="InterPro" id="IPR022441">
    <property type="entry name" value="Para_beta_helix_rpt-2"/>
</dbReference>
<protein>
    <recommendedName>
        <fullName evidence="2">PKD domain-containing protein</fullName>
    </recommendedName>
</protein>
<dbReference type="Gene3D" id="2.60.40.10">
    <property type="entry name" value="Immunoglobulins"/>
    <property type="match status" value="1"/>
</dbReference>
<gene>
    <name evidence="3" type="ORF">SOIL9_13890</name>
</gene>
<dbReference type="SUPFAM" id="SSF49299">
    <property type="entry name" value="PKD domain"/>
    <property type="match status" value="1"/>
</dbReference>
<dbReference type="Pfam" id="PF18911">
    <property type="entry name" value="PKD_4"/>
    <property type="match status" value="1"/>
</dbReference>
<evidence type="ECO:0000313" key="3">
    <source>
        <dbReference type="EMBL" id="VTR96325.1"/>
    </source>
</evidence>
<accession>A0A6P2D7H2</accession>
<dbReference type="Pfam" id="PF13229">
    <property type="entry name" value="Beta_helix"/>
    <property type="match status" value="2"/>
</dbReference>
<evidence type="ECO:0000256" key="1">
    <source>
        <dbReference type="SAM" id="SignalP"/>
    </source>
</evidence>
<dbReference type="InterPro" id="IPR013783">
    <property type="entry name" value="Ig-like_fold"/>
</dbReference>
<organism evidence="3 4">
    <name type="scientific">Gemmata massiliana</name>
    <dbReference type="NCBI Taxonomy" id="1210884"/>
    <lineage>
        <taxon>Bacteria</taxon>
        <taxon>Pseudomonadati</taxon>
        <taxon>Planctomycetota</taxon>
        <taxon>Planctomycetia</taxon>
        <taxon>Gemmatales</taxon>
        <taxon>Gemmataceae</taxon>
        <taxon>Gemmata</taxon>
    </lineage>
</organism>
<reference evidence="3 4" key="1">
    <citation type="submission" date="2019-05" db="EMBL/GenBank/DDBJ databases">
        <authorList>
            <consortium name="Science for Life Laboratories"/>
        </authorList>
    </citation>
    <scope>NUCLEOTIDE SEQUENCE [LARGE SCALE GENOMIC DNA]</scope>
    <source>
        <strain evidence="3">Soil9</strain>
    </source>
</reference>
<dbReference type="CDD" id="cd00146">
    <property type="entry name" value="PKD"/>
    <property type="match status" value="1"/>
</dbReference>
<proteinExistence type="predicted"/>
<dbReference type="InterPro" id="IPR035986">
    <property type="entry name" value="PKD_dom_sf"/>
</dbReference>
<dbReference type="PROSITE" id="PS50093">
    <property type="entry name" value="PKD"/>
    <property type="match status" value="1"/>
</dbReference>
<feature type="chain" id="PRO_5026992861" description="PKD domain-containing protein" evidence="1">
    <location>
        <begin position="24"/>
        <end position="695"/>
    </location>
</feature>
<dbReference type="Gene3D" id="2.160.20.10">
    <property type="entry name" value="Single-stranded right-handed beta-helix, Pectin lyase-like"/>
    <property type="match status" value="2"/>
</dbReference>
<keyword evidence="1" id="KW-0732">Signal</keyword>